<feature type="region of interest" description="Disordered" evidence="1">
    <location>
        <begin position="1"/>
        <end position="35"/>
    </location>
</feature>
<name>A0A9P6XZ03_RHIOR</name>
<feature type="region of interest" description="Disordered" evidence="1">
    <location>
        <begin position="258"/>
        <end position="280"/>
    </location>
</feature>
<reference evidence="2" key="1">
    <citation type="journal article" date="2020" name="Microb. Genom.">
        <title>Genetic diversity of clinical and environmental Mucorales isolates obtained from an investigation of mucormycosis cases among solid organ transplant recipients.</title>
        <authorList>
            <person name="Nguyen M.H."/>
            <person name="Kaul D."/>
            <person name="Muto C."/>
            <person name="Cheng S.J."/>
            <person name="Richter R.A."/>
            <person name="Bruno V.M."/>
            <person name="Liu G."/>
            <person name="Beyhan S."/>
            <person name="Sundermann A.J."/>
            <person name="Mounaud S."/>
            <person name="Pasculle A.W."/>
            <person name="Nierman W.C."/>
            <person name="Driscoll E."/>
            <person name="Cumbie R."/>
            <person name="Clancy C.J."/>
            <person name="Dupont C.L."/>
        </authorList>
    </citation>
    <scope>NUCLEOTIDE SEQUENCE</scope>
    <source>
        <strain evidence="2">GL16</strain>
    </source>
</reference>
<feature type="region of interest" description="Disordered" evidence="1">
    <location>
        <begin position="188"/>
        <end position="239"/>
    </location>
</feature>
<protein>
    <submittedName>
        <fullName evidence="2">Uncharacterized protein</fullName>
    </submittedName>
</protein>
<accession>A0A9P6XZ03</accession>
<evidence type="ECO:0000313" key="2">
    <source>
        <dbReference type="EMBL" id="KAG1535676.1"/>
    </source>
</evidence>
<feature type="compositionally biased region" description="Basic residues" evidence="1">
    <location>
        <begin position="270"/>
        <end position="280"/>
    </location>
</feature>
<evidence type="ECO:0000256" key="1">
    <source>
        <dbReference type="SAM" id="MobiDB-lite"/>
    </source>
</evidence>
<evidence type="ECO:0000313" key="3">
    <source>
        <dbReference type="Proteomes" id="UP000717996"/>
    </source>
</evidence>
<comment type="caution">
    <text evidence="2">The sequence shown here is derived from an EMBL/GenBank/DDBJ whole genome shotgun (WGS) entry which is preliminary data.</text>
</comment>
<dbReference type="Proteomes" id="UP000717996">
    <property type="component" value="Unassembled WGS sequence"/>
</dbReference>
<sequence length="280" mass="31723">MSVSSSVVSLSRRGGRTSGQLSALDGSRTPSDGDRVSEARIIVSEKTTWTHLRESISAFYGEKRICNFNGCTDEMIPRYKRSKFQFYYRCCTPSSIGLHNDRQKPITKGSIFFNKSDISKVCIVLSEYFRKASIATIINTVRNSGPTASQLAVDWQMLMHNDFIRYFGDYKLGDNELYDHIQIDESKLGKQTHHTEIHDSQEDRHETSQFEHNYHSDASSSENNTDDEDCMPPTLSAAVIPGMIDPTAPIMDAMTDLAGRSSLKTPTTREHRRSRRVHRT</sequence>
<proteinExistence type="predicted"/>
<dbReference type="EMBL" id="JAANIT010002707">
    <property type="protein sequence ID" value="KAG1535676.1"/>
    <property type="molecule type" value="Genomic_DNA"/>
</dbReference>
<organism evidence="2 3">
    <name type="scientific">Rhizopus oryzae</name>
    <name type="common">Mucormycosis agent</name>
    <name type="synonym">Rhizopus arrhizus var. delemar</name>
    <dbReference type="NCBI Taxonomy" id="64495"/>
    <lineage>
        <taxon>Eukaryota</taxon>
        <taxon>Fungi</taxon>
        <taxon>Fungi incertae sedis</taxon>
        <taxon>Mucoromycota</taxon>
        <taxon>Mucoromycotina</taxon>
        <taxon>Mucoromycetes</taxon>
        <taxon>Mucorales</taxon>
        <taxon>Mucorineae</taxon>
        <taxon>Rhizopodaceae</taxon>
        <taxon>Rhizopus</taxon>
    </lineage>
</organism>
<gene>
    <name evidence="2" type="ORF">G6F51_011407</name>
</gene>
<feature type="compositionally biased region" description="Basic and acidic residues" evidence="1">
    <location>
        <begin position="188"/>
        <end position="215"/>
    </location>
</feature>
<dbReference type="AlphaFoldDB" id="A0A9P6XZ03"/>
<feature type="compositionally biased region" description="Low complexity" evidence="1">
    <location>
        <begin position="1"/>
        <end position="22"/>
    </location>
</feature>